<dbReference type="Pfam" id="PF20149">
    <property type="entry name" value="DUF6532"/>
    <property type="match status" value="1"/>
</dbReference>
<dbReference type="AlphaFoldDB" id="A0A4S8M1B0"/>
<evidence type="ECO:0000259" key="2">
    <source>
        <dbReference type="Pfam" id="PF20149"/>
    </source>
</evidence>
<feature type="compositionally biased region" description="Acidic residues" evidence="1">
    <location>
        <begin position="160"/>
        <end position="170"/>
    </location>
</feature>
<reference evidence="3 4" key="1">
    <citation type="journal article" date="2019" name="Nat. Ecol. Evol.">
        <title>Megaphylogeny resolves global patterns of mushroom evolution.</title>
        <authorList>
            <person name="Varga T."/>
            <person name="Krizsan K."/>
            <person name="Foldi C."/>
            <person name="Dima B."/>
            <person name="Sanchez-Garcia M."/>
            <person name="Sanchez-Ramirez S."/>
            <person name="Szollosi G.J."/>
            <person name="Szarkandi J.G."/>
            <person name="Papp V."/>
            <person name="Albert L."/>
            <person name="Andreopoulos W."/>
            <person name="Angelini C."/>
            <person name="Antonin V."/>
            <person name="Barry K.W."/>
            <person name="Bougher N.L."/>
            <person name="Buchanan P."/>
            <person name="Buyck B."/>
            <person name="Bense V."/>
            <person name="Catcheside P."/>
            <person name="Chovatia M."/>
            <person name="Cooper J."/>
            <person name="Damon W."/>
            <person name="Desjardin D."/>
            <person name="Finy P."/>
            <person name="Geml J."/>
            <person name="Haridas S."/>
            <person name="Hughes K."/>
            <person name="Justo A."/>
            <person name="Karasinski D."/>
            <person name="Kautmanova I."/>
            <person name="Kiss B."/>
            <person name="Kocsube S."/>
            <person name="Kotiranta H."/>
            <person name="LaButti K.M."/>
            <person name="Lechner B.E."/>
            <person name="Liimatainen K."/>
            <person name="Lipzen A."/>
            <person name="Lukacs Z."/>
            <person name="Mihaltcheva S."/>
            <person name="Morgado L.N."/>
            <person name="Niskanen T."/>
            <person name="Noordeloos M.E."/>
            <person name="Ohm R.A."/>
            <person name="Ortiz-Santana B."/>
            <person name="Ovrebo C."/>
            <person name="Racz N."/>
            <person name="Riley R."/>
            <person name="Savchenko A."/>
            <person name="Shiryaev A."/>
            <person name="Soop K."/>
            <person name="Spirin V."/>
            <person name="Szebenyi C."/>
            <person name="Tomsovsky M."/>
            <person name="Tulloss R.E."/>
            <person name="Uehling J."/>
            <person name="Grigoriev I.V."/>
            <person name="Vagvolgyi C."/>
            <person name="Papp T."/>
            <person name="Martin F.M."/>
            <person name="Miettinen O."/>
            <person name="Hibbett D.S."/>
            <person name="Nagy L.G."/>
        </authorList>
    </citation>
    <scope>NUCLEOTIDE SEQUENCE [LARGE SCALE GENOMIC DNA]</scope>
    <source>
        <strain evidence="3 4">CBS 962.96</strain>
    </source>
</reference>
<keyword evidence="4" id="KW-1185">Reference proteome</keyword>
<dbReference type="InterPro" id="IPR045341">
    <property type="entry name" value="DUF6532"/>
</dbReference>
<feature type="compositionally biased region" description="Acidic residues" evidence="1">
    <location>
        <begin position="647"/>
        <end position="656"/>
    </location>
</feature>
<feature type="compositionally biased region" description="Acidic residues" evidence="1">
    <location>
        <begin position="180"/>
        <end position="206"/>
    </location>
</feature>
<feature type="compositionally biased region" description="Acidic residues" evidence="1">
    <location>
        <begin position="572"/>
        <end position="594"/>
    </location>
</feature>
<proteinExistence type="predicted"/>
<feature type="compositionally biased region" description="Acidic residues" evidence="1">
    <location>
        <begin position="492"/>
        <end position="502"/>
    </location>
</feature>
<dbReference type="OrthoDB" id="2790754at2759"/>
<dbReference type="Proteomes" id="UP000297245">
    <property type="component" value="Unassembled WGS sequence"/>
</dbReference>
<evidence type="ECO:0000313" key="4">
    <source>
        <dbReference type="Proteomes" id="UP000297245"/>
    </source>
</evidence>
<feature type="region of interest" description="Disordered" evidence="1">
    <location>
        <begin position="1"/>
        <end position="55"/>
    </location>
</feature>
<organism evidence="3 4">
    <name type="scientific">Dendrothele bispora (strain CBS 962.96)</name>
    <dbReference type="NCBI Taxonomy" id="1314807"/>
    <lineage>
        <taxon>Eukaryota</taxon>
        <taxon>Fungi</taxon>
        <taxon>Dikarya</taxon>
        <taxon>Basidiomycota</taxon>
        <taxon>Agaricomycotina</taxon>
        <taxon>Agaricomycetes</taxon>
        <taxon>Agaricomycetidae</taxon>
        <taxon>Agaricales</taxon>
        <taxon>Agaricales incertae sedis</taxon>
        <taxon>Dendrothele</taxon>
    </lineage>
</organism>
<feature type="compositionally biased region" description="Low complexity" evidence="1">
    <location>
        <begin position="73"/>
        <end position="93"/>
    </location>
</feature>
<feature type="region of interest" description="Disordered" evidence="1">
    <location>
        <begin position="70"/>
        <end position="116"/>
    </location>
</feature>
<accession>A0A4S8M1B0</accession>
<feature type="region of interest" description="Disordered" evidence="1">
    <location>
        <begin position="158"/>
        <end position="206"/>
    </location>
</feature>
<feature type="compositionally biased region" description="Acidic residues" evidence="1">
    <location>
        <begin position="616"/>
        <end position="625"/>
    </location>
</feature>
<feature type="region of interest" description="Disordered" evidence="1">
    <location>
        <begin position="492"/>
        <end position="686"/>
    </location>
</feature>
<dbReference type="EMBL" id="ML179190">
    <property type="protein sequence ID" value="THU95864.1"/>
    <property type="molecule type" value="Genomic_DNA"/>
</dbReference>
<sequence>MHLHAPFSSSYFIAKAQTGKTSSTTSRVTRSREDDKTKSPPAPEKKSKRKSAFKKAPVLGDAFAFIGRGVRKSSPSASTSSTQSRRNTSSSRSFQVVDTHARREKSKQLSVKKSSERVTFTPDDYITTLECSVKKTKDQASVKSCVDKSHADHMVKMVDSDDEMDVDSNQETDSNSNEKEDSEEEGDSEESEEGEEGSDIDSQEEDQMVIQDITKPRKRKEASLLNTGSYLHTAKRSQEWERVLEDWEDGDEIWSHIQTAVEESSDKAMLAALKSAERNERIRKRMIKYVGYAVVDVRYRMKKASREMVLSFFGLSSNIERKETLELVGWLQDGRHFHFGDLDLEKRTCNIDAPYQDPIIPQVLRAFLFSSSSKGDRPLLAYLKETNHVPIHLVAMVVTTIMHIFSEYASAANGTSSKLDYSGDNAGAEYIMILKSLQDMQKNSPEYTRIVTKNIWYLSQKNRGSIIQKEVYDYKRLEVIAAGMVEYEFKDDTDEEEVEDIGEDCKGGKSKKGKSKGGENKGGESKGGEGRKGEARKGEGRKGDERKKEERTKDKEGMGNIEENMGTQGENGDVEMGGEDAESDKILEDDEKNSEEERKEKTTHKRPGREGTETDKIEEDEENSEEERKEKKTTRKRPGRGGTETDKIEEDEENSDEEKKEEKKTTRCLTGEVEESKYSKRASRGL</sequence>
<protein>
    <recommendedName>
        <fullName evidence="2">DUF6532 domain-containing protein</fullName>
    </recommendedName>
</protein>
<feature type="compositionally biased region" description="Basic and acidic residues" evidence="1">
    <location>
        <begin position="516"/>
        <end position="557"/>
    </location>
</feature>
<evidence type="ECO:0000313" key="3">
    <source>
        <dbReference type="EMBL" id="THU95864.1"/>
    </source>
</evidence>
<gene>
    <name evidence="3" type="ORF">K435DRAFT_859128</name>
</gene>
<name>A0A4S8M1B0_DENBC</name>
<evidence type="ECO:0000256" key="1">
    <source>
        <dbReference type="SAM" id="MobiDB-lite"/>
    </source>
</evidence>
<feature type="domain" description="DUF6532" evidence="2">
    <location>
        <begin position="268"/>
        <end position="440"/>
    </location>
</feature>